<evidence type="ECO:0000256" key="8">
    <source>
        <dbReference type="ARBA" id="ARBA00045608"/>
    </source>
</evidence>
<comment type="caution">
    <text evidence="10">The sequence shown here is derived from an EMBL/GenBank/DDBJ whole genome shotgun (WGS) entry which is preliminary data.</text>
</comment>
<reference evidence="10 11" key="1">
    <citation type="submission" date="2016-07" db="EMBL/GenBank/DDBJ databases">
        <title>Pervasive Adenine N6-methylation of Active Genes in Fungi.</title>
        <authorList>
            <consortium name="DOE Joint Genome Institute"/>
            <person name="Mondo S.J."/>
            <person name="Dannebaum R.O."/>
            <person name="Kuo R.C."/>
            <person name="Labutti K."/>
            <person name="Haridas S."/>
            <person name="Kuo A."/>
            <person name="Salamov A."/>
            <person name="Ahrendt S.R."/>
            <person name="Lipzen A."/>
            <person name="Sullivan W."/>
            <person name="Andreopoulos W.B."/>
            <person name="Clum A."/>
            <person name="Lindquist E."/>
            <person name="Daum C."/>
            <person name="Ramamoorthy G.K."/>
            <person name="Gryganskyi A."/>
            <person name="Culley D."/>
            <person name="Magnuson J.K."/>
            <person name="James T.Y."/>
            <person name="O'Malley M.A."/>
            <person name="Stajich J.E."/>
            <person name="Spatafora J.W."/>
            <person name="Visel A."/>
            <person name="Grigoriev I.V."/>
        </authorList>
    </citation>
    <scope>NUCLEOTIDE SEQUENCE [LARGE SCALE GENOMIC DNA]</scope>
    <source>
        <strain evidence="10 11">PL171</strain>
    </source>
</reference>
<evidence type="ECO:0000256" key="2">
    <source>
        <dbReference type="ARBA" id="ARBA00007324"/>
    </source>
</evidence>
<dbReference type="EMBL" id="MCFL01000049">
    <property type="protein sequence ID" value="ORZ32267.1"/>
    <property type="molecule type" value="Genomic_DNA"/>
</dbReference>
<evidence type="ECO:0000256" key="1">
    <source>
        <dbReference type="ARBA" id="ARBA00004477"/>
    </source>
</evidence>
<comment type="subcellular location">
    <subcellularLocation>
        <location evidence="1">Endoplasmic reticulum membrane</location>
        <topology evidence="1">Multi-pass membrane protein</topology>
    </subcellularLocation>
</comment>
<dbReference type="Pfam" id="PF06703">
    <property type="entry name" value="SPC25"/>
    <property type="match status" value="1"/>
</dbReference>
<name>A0A1Y2HCE4_9FUNG</name>
<comment type="similarity">
    <text evidence="2">Belongs to the SPCS2 family.</text>
</comment>
<proteinExistence type="inferred from homology"/>
<dbReference type="OrthoDB" id="29558at2759"/>
<feature type="transmembrane region" description="Helical" evidence="9">
    <location>
        <begin position="91"/>
        <end position="110"/>
    </location>
</feature>
<organism evidence="10 11">
    <name type="scientific">Catenaria anguillulae PL171</name>
    <dbReference type="NCBI Taxonomy" id="765915"/>
    <lineage>
        <taxon>Eukaryota</taxon>
        <taxon>Fungi</taxon>
        <taxon>Fungi incertae sedis</taxon>
        <taxon>Blastocladiomycota</taxon>
        <taxon>Blastocladiomycetes</taxon>
        <taxon>Blastocladiales</taxon>
        <taxon>Catenariaceae</taxon>
        <taxon>Catenaria</taxon>
    </lineage>
</organism>
<evidence type="ECO:0000313" key="10">
    <source>
        <dbReference type="EMBL" id="ORZ32267.1"/>
    </source>
</evidence>
<gene>
    <name evidence="10" type="ORF">BCR44DRAFT_51121</name>
</gene>
<evidence type="ECO:0000313" key="11">
    <source>
        <dbReference type="Proteomes" id="UP000193411"/>
    </source>
</evidence>
<dbReference type="InterPro" id="IPR009582">
    <property type="entry name" value="Spc2/SPCS2"/>
</dbReference>
<accession>A0A1Y2HCE4</accession>
<evidence type="ECO:0000256" key="4">
    <source>
        <dbReference type="ARBA" id="ARBA00022692"/>
    </source>
</evidence>
<dbReference type="PANTHER" id="PTHR13085:SF0">
    <property type="entry name" value="SIGNAL PEPTIDASE COMPLEX SUBUNIT 2"/>
    <property type="match status" value="1"/>
</dbReference>
<keyword evidence="7 9" id="KW-0472">Membrane</keyword>
<evidence type="ECO:0000256" key="6">
    <source>
        <dbReference type="ARBA" id="ARBA00022989"/>
    </source>
</evidence>
<keyword evidence="6 9" id="KW-1133">Transmembrane helix</keyword>
<comment type="function">
    <text evidence="8">Component of the signal peptidase complex (SPC) which catalyzes the cleavage of N-terminal signal sequences from nascent proteins as they are translocated into the lumen of the endoplasmic reticulum. Enhances the enzymatic activity of SPC and facilitates the interactions between different components of the translocation site.</text>
</comment>
<dbReference type="GO" id="GO:0006465">
    <property type="term" value="P:signal peptide processing"/>
    <property type="evidence" value="ECO:0007669"/>
    <property type="project" value="InterPro"/>
</dbReference>
<keyword evidence="5" id="KW-0256">Endoplasmic reticulum</keyword>
<dbReference type="PANTHER" id="PTHR13085">
    <property type="entry name" value="MICROSOMAL SIGNAL PEPTIDASE 25 KDA SUBUNIT"/>
    <property type="match status" value="1"/>
</dbReference>
<evidence type="ECO:0000256" key="7">
    <source>
        <dbReference type="ARBA" id="ARBA00023136"/>
    </source>
</evidence>
<dbReference type="AlphaFoldDB" id="A0A1Y2HCE4"/>
<keyword evidence="11" id="KW-1185">Reference proteome</keyword>
<dbReference type="GO" id="GO:0045047">
    <property type="term" value="P:protein targeting to ER"/>
    <property type="evidence" value="ECO:0007669"/>
    <property type="project" value="TreeGrafter"/>
</dbReference>
<sequence>MIASPPPFTQSHFKETAASLPLVAKYSFQDYRHTLEDSVRDILAADLALPLSYKWTDVRLALGYASALLGLGVTGYAHMTGFATTKVLVTYTVLVYILLSVVTSVILMVYESKYLAEGALADGTQVTLATSISNDAEWKVEVVVTTAKGRKAVVRQAKGFGEYFSESGKLVGDKVYGDVCAWMQEAQTQLNK</sequence>
<dbReference type="GO" id="GO:0005787">
    <property type="term" value="C:signal peptidase complex"/>
    <property type="evidence" value="ECO:0007669"/>
    <property type="project" value="InterPro"/>
</dbReference>
<feature type="transmembrane region" description="Helical" evidence="9">
    <location>
        <begin position="60"/>
        <end position="79"/>
    </location>
</feature>
<protein>
    <recommendedName>
        <fullName evidence="3">Signal peptidase complex subunit 2</fullName>
    </recommendedName>
</protein>
<dbReference type="Proteomes" id="UP000193411">
    <property type="component" value="Unassembled WGS sequence"/>
</dbReference>
<evidence type="ECO:0000256" key="9">
    <source>
        <dbReference type="SAM" id="Phobius"/>
    </source>
</evidence>
<evidence type="ECO:0000256" key="3">
    <source>
        <dbReference type="ARBA" id="ARBA00017057"/>
    </source>
</evidence>
<keyword evidence="4 9" id="KW-0812">Transmembrane</keyword>
<evidence type="ECO:0000256" key="5">
    <source>
        <dbReference type="ARBA" id="ARBA00022824"/>
    </source>
</evidence>